<reference evidence="5" key="1">
    <citation type="submission" date="2022-04" db="EMBL/GenBank/DDBJ databases">
        <title>Whole genome sequence of Sphaerotilus sp. FB-5.</title>
        <authorList>
            <person name="Takeda M."/>
            <person name="Narihara S."/>
            <person name="Akimoto M."/>
            <person name="Akimoto R."/>
            <person name="Nishiyashiki S."/>
            <person name="Murakami T."/>
        </authorList>
    </citation>
    <scope>NUCLEOTIDE SEQUENCE</scope>
    <source>
        <strain evidence="5">FB-5</strain>
    </source>
</reference>
<dbReference type="SMART" id="SM00342">
    <property type="entry name" value="HTH_ARAC"/>
    <property type="match status" value="1"/>
</dbReference>
<evidence type="ECO:0000256" key="3">
    <source>
        <dbReference type="ARBA" id="ARBA00023163"/>
    </source>
</evidence>
<name>A0ABN6PQB7_9BURK</name>
<accession>A0ABN6PQB7</accession>
<sequence length="328" mass="34928">MQKNLDQLGCPERPDLDLAAGADPWVFSVQPGQAAALREALAAAVAALASGQWPMWLGPPADATQRAQGHFHLAPELFVQVSGSTQFQFPGGERCLGPGELLLLPPQLLHAERVQAGAAGEPFRNLVIYAEAGVLSCHLAHELRPGLPGVLHLEARRHPQAPHVLAWLGDALDIGRAPSGTAVPAWAAAQQRALVTAALVGVLRALEEPAADDPGEPPLVARLRVLIRNQLGDQALSVRSLAQQSGCTADYLSHLFRRSTGEHLVACINRLRLERAASLLAEGRLAGKEVAWACGYASHSYFIRSFRARHGVAPSQWQARRASAAQGG</sequence>
<proteinExistence type="predicted"/>
<keyword evidence="1" id="KW-0805">Transcription regulation</keyword>
<feature type="domain" description="HTH araC/xylS-type" evidence="4">
    <location>
        <begin position="221"/>
        <end position="320"/>
    </location>
</feature>
<dbReference type="SUPFAM" id="SSF51182">
    <property type="entry name" value="RmlC-like cupins"/>
    <property type="match status" value="1"/>
</dbReference>
<dbReference type="Gene3D" id="1.10.10.60">
    <property type="entry name" value="Homeodomain-like"/>
    <property type="match status" value="1"/>
</dbReference>
<evidence type="ECO:0000313" key="5">
    <source>
        <dbReference type="EMBL" id="BDI07386.1"/>
    </source>
</evidence>
<dbReference type="PROSITE" id="PS01124">
    <property type="entry name" value="HTH_ARAC_FAMILY_2"/>
    <property type="match status" value="1"/>
</dbReference>
<dbReference type="Pfam" id="PF12833">
    <property type="entry name" value="HTH_18"/>
    <property type="match status" value="1"/>
</dbReference>
<dbReference type="Proteomes" id="UP001057498">
    <property type="component" value="Chromosome"/>
</dbReference>
<evidence type="ECO:0000256" key="2">
    <source>
        <dbReference type="ARBA" id="ARBA00023125"/>
    </source>
</evidence>
<evidence type="ECO:0000313" key="6">
    <source>
        <dbReference type="Proteomes" id="UP001057498"/>
    </source>
</evidence>
<dbReference type="InterPro" id="IPR014710">
    <property type="entry name" value="RmlC-like_jellyroll"/>
</dbReference>
<dbReference type="InterPro" id="IPR018060">
    <property type="entry name" value="HTH_AraC"/>
</dbReference>
<keyword evidence="2" id="KW-0238">DNA-binding</keyword>
<organism evidence="5 6">
    <name type="scientific">Sphaerotilus microaerophilus</name>
    <dbReference type="NCBI Taxonomy" id="2914710"/>
    <lineage>
        <taxon>Bacteria</taxon>
        <taxon>Pseudomonadati</taxon>
        <taxon>Pseudomonadota</taxon>
        <taxon>Betaproteobacteria</taxon>
        <taxon>Burkholderiales</taxon>
        <taxon>Sphaerotilaceae</taxon>
        <taxon>Sphaerotilus</taxon>
    </lineage>
</organism>
<dbReference type="EMBL" id="AP025730">
    <property type="protein sequence ID" value="BDI07386.1"/>
    <property type="molecule type" value="Genomic_DNA"/>
</dbReference>
<dbReference type="InterPro" id="IPR009057">
    <property type="entry name" value="Homeodomain-like_sf"/>
</dbReference>
<dbReference type="Gene3D" id="2.60.120.10">
    <property type="entry name" value="Jelly Rolls"/>
    <property type="match status" value="1"/>
</dbReference>
<dbReference type="SUPFAM" id="SSF46689">
    <property type="entry name" value="Homeodomain-like"/>
    <property type="match status" value="1"/>
</dbReference>
<evidence type="ECO:0000259" key="4">
    <source>
        <dbReference type="PROSITE" id="PS01124"/>
    </source>
</evidence>
<protein>
    <recommendedName>
        <fullName evidence="4">HTH araC/xylS-type domain-containing protein</fullName>
    </recommendedName>
</protein>
<dbReference type="InterPro" id="IPR050204">
    <property type="entry name" value="AraC_XylS_family_regulators"/>
</dbReference>
<dbReference type="PANTHER" id="PTHR46796">
    <property type="entry name" value="HTH-TYPE TRANSCRIPTIONAL ACTIVATOR RHAS-RELATED"/>
    <property type="match status" value="1"/>
</dbReference>
<dbReference type="RefSeq" id="WP_251970583.1">
    <property type="nucleotide sequence ID" value="NZ_AP025730.1"/>
</dbReference>
<keyword evidence="6" id="KW-1185">Reference proteome</keyword>
<evidence type="ECO:0000256" key="1">
    <source>
        <dbReference type="ARBA" id="ARBA00023015"/>
    </source>
</evidence>
<keyword evidence="3" id="KW-0804">Transcription</keyword>
<gene>
    <name evidence="5" type="ORF">CATMQ487_43560</name>
</gene>
<dbReference type="InterPro" id="IPR011051">
    <property type="entry name" value="RmlC_Cupin_sf"/>
</dbReference>